<evidence type="ECO:0000256" key="6">
    <source>
        <dbReference type="ARBA" id="ARBA00023136"/>
    </source>
</evidence>
<keyword evidence="11" id="KW-1185">Reference proteome</keyword>
<dbReference type="InterPro" id="IPR039421">
    <property type="entry name" value="Type_1_exporter"/>
</dbReference>
<feature type="transmembrane region" description="Helical" evidence="7">
    <location>
        <begin position="58"/>
        <end position="78"/>
    </location>
</feature>
<dbReference type="PANTHER" id="PTHR24221">
    <property type="entry name" value="ATP-BINDING CASSETTE SUB-FAMILY B"/>
    <property type="match status" value="1"/>
</dbReference>
<feature type="domain" description="ABC transmembrane type-1" evidence="9">
    <location>
        <begin position="27"/>
        <end position="266"/>
    </location>
</feature>
<feature type="transmembrane region" description="Helical" evidence="7">
    <location>
        <begin position="269"/>
        <end position="290"/>
    </location>
</feature>
<dbReference type="PROSITE" id="PS50929">
    <property type="entry name" value="ABC_TM1F"/>
    <property type="match status" value="1"/>
</dbReference>
<keyword evidence="2 7" id="KW-0812">Transmembrane</keyword>
<evidence type="ECO:0000256" key="2">
    <source>
        <dbReference type="ARBA" id="ARBA00022692"/>
    </source>
</evidence>
<evidence type="ECO:0000256" key="5">
    <source>
        <dbReference type="ARBA" id="ARBA00022989"/>
    </source>
</evidence>
<evidence type="ECO:0000259" key="8">
    <source>
        <dbReference type="PROSITE" id="PS50893"/>
    </source>
</evidence>
<dbReference type="PROSITE" id="PS00211">
    <property type="entry name" value="ABC_TRANSPORTER_1"/>
    <property type="match status" value="1"/>
</dbReference>
<dbReference type="InterPro" id="IPR003593">
    <property type="entry name" value="AAA+_ATPase"/>
</dbReference>
<gene>
    <name evidence="10" type="ORF">KO508_02945</name>
</gene>
<dbReference type="Proteomes" id="UP000753376">
    <property type="component" value="Unassembled WGS sequence"/>
</dbReference>
<evidence type="ECO:0000256" key="7">
    <source>
        <dbReference type="SAM" id="Phobius"/>
    </source>
</evidence>
<accession>A0ABS6A4G0</accession>
<evidence type="ECO:0000259" key="9">
    <source>
        <dbReference type="PROSITE" id="PS50929"/>
    </source>
</evidence>
<evidence type="ECO:0000256" key="4">
    <source>
        <dbReference type="ARBA" id="ARBA00022840"/>
    </source>
</evidence>
<evidence type="ECO:0000313" key="10">
    <source>
        <dbReference type="EMBL" id="MBU2872953.1"/>
    </source>
</evidence>
<dbReference type="EMBL" id="JAHKPV010000001">
    <property type="protein sequence ID" value="MBU2872953.1"/>
    <property type="molecule type" value="Genomic_DNA"/>
</dbReference>
<dbReference type="InterPro" id="IPR003439">
    <property type="entry name" value="ABC_transporter-like_ATP-bd"/>
</dbReference>
<proteinExistence type="predicted"/>
<evidence type="ECO:0000256" key="1">
    <source>
        <dbReference type="ARBA" id="ARBA00004141"/>
    </source>
</evidence>
<evidence type="ECO:0000313" key="11">
    <source>
        <dbReference type="Proteomes" id="UP000753376"/>
    </source>
</evidence>
<evidence type="ECO:0000256" key="3">
    <source>
        <dbReference type="ARBA" id="ARBA00022741"/>
    </source>
</evidence>
<dbReference type="GO" id="GO:0005524">
    <property type="term" value="F:ATP binding"/>
    <property type="evidence" value="ECO:0007669"/>
    <property type="project" value="UniProtKB-KW"/>
</dbReference>
<organism evidence="10 11">
    <name type="scientific">Marinobacter salexigens</name>
    <dbReference type="NCBI Taxonomy" id="1925763"/>
    <lineage>
        <taxon>Bacteria</taxon>
        <taxon>Pseudomonadati</taxon>
        <taxon>Pseudomonadota</taxon>
        <taxon>Gammaproteobacteria</taxon>
        <taxon>Pseudomonadales</taxon>
        <taxon>Marinobacteraceae</taxon>
        <taxon>Marinobacter</taxon>
    </lineage>
</organism>
<dbReference type="PROSITE" id="PS50893">
    <property type="entry name" value="ABC_TRANSPORTER_2"/>
    <property type="match status" value="1"/>
</dbReference>
<keyword evidence="4 10" id="KW-0067">ATP-binding</keyword>
<sequence length="535" mass="57254">MSSIKWYSGLINEPLTAALKPALPMLAIGTLAAALSGLTKLGALWCLVQVIDDQSVTWIIGVGALLLASAILSSAASWSTHKAEAGFAARLRRQVAKHLIRLPASTLTRWDDKKLRSLLSNDVLSLHHLVAHLPAEIVTFAIVPLVSIAFLVAISGLQALLVLTPGAVAALYYLWFMPKISARHGEQRAKVMSEIVTAVDEYVRGIRASRIYGAQSGALASYHSATDRFTHGMITWVRKVATAAAVAVSLLQAVATFAIAYAITYQQGTAAIAAGLFFGLAIVTPSLRLGHGLDYVSAGRNAARHLTDFFREPPLPSANARVPESRVLLEAKAVTLTAGEQFVVERTDYRFSPGTMTVISGPSGAGKTTLLRALAGLEQTLSGSMRLAGVDLVMLNEEARHQTIRLLPQGSSALLTSVRENLTLADPEQADEKLEAALRQARLEVDLDAHAGNLSGGEMQRLGLARMFLTSAPVLLLDEPTSALDPDTTKHIIKSLQLLAHSQGKTIVIVSHDPVCAAEADVHLQMQRNTLRVPE</sequence>
<feature type="transmembrane region" description="Helical" evidence="7">
    <location>
        <begin position="21"/>
        <end position="38"/>
    </location>
</feature>
<feature type="domain" description="ABC transporter" evidence="8">
    <location>
        <begin position="329"/>
        <end position="533"/>
    </location>
</feature>
<dbReference type="InterPro" id="IPR017871">
    <property type="entry name" value="ABC_transporter-like_CS"/>
</dbReference>
<name>A0ABS6A4G0_9GAMM</name>
<dbReference type="InterPro" id="IPR011527">
    <property type="entry name" value="ABC1_TM_dom"/>
</dbReference>
<dbReference type="RefSeq" id="WP_216006824.1">
    <property type="nucleotide sequence ID" value="NZ_JAHKPV010000001.1"/>
</dbReference>
<feature type="transmembrane region" description="Helical" evidence="7">
    <location>
        <begin position="123"/>
        <end position="142"/>
    </location>
</feature>
<keyword evidence="5 7" id="KW-1133">Transmembrane helix</keyword>
<keyword evidence="6 7" id="KW-0472">Membrane</keyword>
<dbReference type="Pfam" id="PF00005">
    <property type="entry name" value="ABC_tran"/>
    <property type="match status" value="1"/>
</dbReference>
<dbReference type="Pfam" id="PF00664">
    <property type="entry name" value="ABC_membrane"/>
    <property type="match status" value="1"/>
</dbReference>
<keyword evidence="3" id="KW-0547">Nucleotide-binding</keyword>
<reference evidence="10 11" key="1">
    <citation type="submission" date="2021-05" db="EMBL/GenBank/DDBJ databases">
        <title>Draft genomes of bacteria isolated from model marine particles.</title>
        <authorList>
            <person name="Datta M.S."/>
            <person name="Schwartzman J.A."/>
            <person name="Enke T.N."/>
            <person name="Saavedra J."/>
            <person name="Cermak N."/>
            <person name="Cordero O.X."/>
        </authorList>
    </citation>
    <scope>NUCLEOTIDE SEQUENCE [LARGE SCALE GENOMIC DNA]</scope>
    <source>
        <strain evidence="10 11">D2M19</strain>
    </source>
</reference>
<comment type="subcellular location">
    <subcellularLocation>
        <location evidence="1">Membrane</location>
        <topology evidence="1">Multi-pass membrane protein</topology>
    </subcellularLocation>
</comment>
<feature type="transmembrane region" description="Helical" evidence="7">
    <location>
        <begin position="240"/>
        <end position="263"/>
    </location>
</feature>
<comment type="caution">
    <text evidence="10">The sequence shown here is derived from an EMBL/GenBank/DDBJ whole genome shotgun (WGS) entry which is preliminary data.</text>
</comment>
<protein>
    <submittedName>
        <fullName evidence="10">ABC transporter ATP-binding protein/permease</fullName>
    </submittedName>
</protein>
<dbReference type="SMART" id="SM00382">
    <property type="entry name" value="AAA"/>
    <property type="match status" value="1"/>
</dbReference>
<dbReference type="PANTHER" id="PTHR24221:SF654">
    <property type="entry name" value="ATP-BINDING CASSETTE SUB-FAMILY B MEMBER 6"/>
    <property type="match status" value="1"/>
</dbReference>
<feature type="transmembrane region" description="Helical" evidence="7">
    <location>
        <begin position="148"/>
        <end position="175"/>
    </location>
</feature>